<feature type="compositionally biased region" description="Basic and acidic residues" evidence="6">
    <location>
        <begin position="376"/>
        <end position="390"/>
    </location>
</feature>
<feature type="compositionally biased region" description="Polar residues" evidence="6">
    <location>
        <begin position="356"/>
        <end position="372"/>
    </location>
</feature>
<evidence type="ECO:0000256" key="3">
    <source>
        <dbReference type="ARBA" id="ARBA00022670"/>
    </source>
</evidence>
<feature type="compositionally biased region" description="Low complexity" evidence="6">
    <location>
        <begin position="971"/>
        <end position="999"/>
    </location>
</feature>
<name>A0ABY7EEN1_MYAAR</name>
<feature type="compositionally biased region" description="Gly residues" evidence="6">
    <location>
        <begin position="495"/>
        <end position="506"/>
    </location>
</feature>
<keyword evidence="2" id="KW-0597">Phosphoprotein</keyword>
<sequence length="1242" mass="139502">MSLVPALEESEKSAGHGWSNTSQFNLEGQNNSNIYQHLISQNNTGNVPEALQQQQQQHFLPQQQQHIRQQQQQQHNHHQKQIHQEQLRSLLLQHTQTQKMSVQSQQQQQQQSLVSVAVASQQKNALPQQANSQQSVHGQQLMIQNRLQYVNNSKINQEDEMDRQFIENQRKIDENNKKIQQLGLQTVQNTQKVSSISTNQNQTLTSPLSSKIDKNNVVLEGGGQFEEGQAYMIRDRQGNARKMIWTKGEFMPMQEPDKSINRSEGARQGVVVTEVLHEGVARDPGEGGSSLEGSRLNWIIRDQNMADVRQQMQQAFPAIQTQPVVQAMVQFQQPRAPVLNKTSLLNLMPAQVTPGKPTSTSEPDNPTVTPSVDNEPENKTEAVSENKELAPVDPPNVPDDPTAMAICQWCGTKSQDQHKCESCKRRFTSATKYVLLKKTSNNGTQESDAKRRKIDKVIVCEQGGFDKKNFYRTKIREQNAVYVQVLNVNTVRGGRGMRLGRGVGKGPRGRGRGRGLQGPPETVTISSDEEEMGGSESPGTPLQQRSAPATPVFNPARSPSHADQQDSPDTPLIPNIPISTRPDLLKGRVGKMETMDGCSRPVREKSPSPTELMLQARTVRAGSLKGSPVEPILISKNGLNFFIESVKGSHRFTIHPMEIQQCLARFAEKTSLIFLLTTAACGARTRRDLGIPDWTTPNQNPPEPYFEPTSKKFQRYMELFKSHGKQGDEGFFMELSEEEAEDVFKQTLQNAATVPQVTDHGYSQPDEENSRSPSPPKIGFVGPVVRLLTYPPPPEKGGISITNEDLYCLHEGEFLNDVIIDFYLKYLLLERLSPEDKARTHIFSSFFYKRLTQRIRGAAIDDDPNLSLQVKRHARVKTWTRHVDLFKKDFIVIPINEHAHWFLAIICFPGLEGPVENRYVPSAVGSPPLDLPNVPTPPQPTDENLEDMEEENEDGGQPAPDTTQAMEGDNTVSSSDTVTPDSASSQDSQPDPTPTQSSTDSDRQEEDQSQGNEEEKPEGEKTVSGEEEEEEGEAETTAPASQPDKTDKPPKLTLRPVKNIRGKPYVEGDGTEEVFTGIKQPCVLIFDSLAGPSRSRIVQTLKDYLMVEHQVKKEKELNRQAFKGCVPKVPQQNNFSDCGVYMLQYVESFFEDPVQDYNTPLKGLHDWFRGPKIDNKRVELQDLVIALKTKYETKAEVNHNYVEIQKRFAVFQNHDFSIVLLEENHGYQYFTISVVSLITFCC</sequence>
<evidence type="ECO:0000313" key="9">
    <source>
        <dbReference type="Proteomes" id="UP001164746"/>
    </source>
</evidence>
<feature type="domain" description="Ubiquitin-like protease family profile" evidence="7">
    <location>
        <begin position="799"/>
        <end position="1149"/>
    </location>
</feature>
<feature type="compositionally biased region" description="Low complexity" evidence="6">
    <location>
        <begin position="52"/>
        <end position="74"/>
    </location>
</feature>
<gene>
    <name evidence="8" type="ORF">MAR_017215</name>
</gene>
<keyword evidence="3" id="KW-0645">Protease</keyword>
<dbReference type="SUPFAM" id="SSF54001">
    <property type="entry name" value="Cysteine proteinases"/>
    <property type="match status" value="1"/>
</dbReference>
<feature type="compositionally biased region" description="Acidic residues" evidence="6">
    <location>
        <begin position="1025"/>
        <end position="1034"/>
    </location>
</feature>
<feature type="region of interest" description="Disordered" evidence="6">
    <location>
        <begin position="924"/>
        <end position="1065"/>
    </location>
</feature>
<feature type="region of interest" description="Disordered" evidence="6">
    <location>
        <begin position="495"/>
        <end position="583"/>
    </location>
</feature>
<feature type="region of interest" description="Disordered" evidence="6">
    <location>
        <begin position="350"/>
        <end position="398"/>
    </location>
</feature>
<protein>
    <submittedName>
        <fullName evidence="8">SENP6-like protein</fullName>
    </submittedName>
</protein>
<evidence type="ECO:0000256" key="6">
    <source>
        <dbReference type="SAM" id="MobiDB-lite"/>
    </source>
</evidence>
<evidence type="ECO:0000256" key="1">
    <source>
        <dbReference type="ARBA" id="ARBA00005234"/>
    </source>
</evidence>
<dbReference type="Proteomes" id="UP001164746">
    <property type="component" value="Chromosome 6"/>
</dbReference>
<dbReference type="Gene3D" id="1.10.418.20">
    <property type="match status" value="1"/>
</dbReference>
<dbReference type="EMBL" id="CP111017">
    <property type="protein sequence ID" value="WAR07257.1"/>
    <property type="molecule type" value="Genomic_DNA"/>
</dbReference>
<keyword evidence="4" id="KW-0833">Ubl conjugation pathway</keyword>
<evidence type="ECO:0000313" key="8">
    <source>
        <dbReference type="EMBL" id="WAR07257.1"/>
    </source>
</evidence>
<dbReference type="InterPro" id="IPR003653">
    <property type="entry name" value="Peptidase_C48_C"/>
</dbReference>
<dbReference type="PANTHER" id="PTHR46896:SF3">
    <property type="entry name" value="FI06413P-RELATED"/>
    <property type="match status" value="1"/>
</dbReference>
<evidence type="ECO:0000256" key="4">
    <source>
        <dbReference type="ARBA" id="ARBA00022786"/>
    </source>
</evidence>
<accession>A0ABY7EEN1</accession>
<feature type="region of interest" description="Disordered" evidence="6">
    <location>
        <begin position="1"/>
        <end position="25"/>
    </location>
</feature>
<dbReference type="Pfam" id="PF02902">
    <property type="entry name" value="Peptidase_C48"/>
    <property type="match status" value="2"/>
</dbReference>
<dbReference type="Gene3D" id="3.40.395.10">
    <property type="entry name" value="Adenoviral Proteinase, Chain A"/>
    <property type="match status" value="1"/>
</dbReference>
<keyword evidence="9" id="KW-1185">Reference proteome</keyword>
<evidence type="ECO:0000256" key="5">
    <source>
        <dbReference type="ARBA" id="ARBA00022801"/>
    </source>
</evidence>
<dbReference type="InterPro" id="IPR038765">
    <property type="entry name" value="Papain-like_cys_pep_sf"/>
</dbReference>
<proteinExistence type="inferred from homology"/>
<dbReference type="PROSITE" id="PS50600">
    <property type="entry name" value="ULP_PROTEASE"/>
    <property type="match status" value="1"/>
</dbReference>
<evidence type="ECO:0000259" key="7">
    <source>
        <dbReference type="PROSITE" id="PS50600"/>
    </source>
</evidence>
<dbReference type="PANTHER" id="PTHR46896">
    <property type="entry name" value="SENTRIN-SPECIFIC PROTEASE"/>
    <property type="match status" value="1"/>
</dbReference>
<comment type="similarity">
    <text evidence="1">Belongs to the peptidase C48 family.</text>
</comment>
<dbReference type="InterPro" id="IPR051947">
    <property type="entry name" value="Sentrin-specific_protease"/>
</dbReference>
<feature type="region of interest" description="Disordered" evidence="6">
    <location>
        <begin position="50"/>
        <end position="84"/>
    </location>
</feature>
<feature type="compositionally biased region" description="Acidic residues" evidence="6">
    <location>
        <begin position="943"/>
        <end position="954"/>
    </location>
</feature>
<organism evidence="8 9">
    <name type="scientific">Mya arenaria</name>
    <name type="common">Soft-shell clam</name>
    <dbReference type="NCBI Taxonomy" id="6604"/>
    <lineage>
        <taxon>Eukaryota</taxon>
        <taxon>Metazoa</taxon>
        <taxon>Spiralia</taxon>
        <taxon>Lophotrochozoa</taxon>
        <taxon>Mollusca</taxon>
        <taxon>Bivalvia</taxon>
        <taxon>Autobranchia</taxon>
        <taxon>Heteroconchia</taxon>
        <taxon>Euheterodonta</taxon>
        <taxon>Imparidentia</taxon>
        <taxon>Neoheterodontei</taxon>
        <taxon>Myida</taxon>
        <taxon>Myoidea</taxon>
        <taxon>Myidae</taxon>
        <taxon>Mya</taxon>
    </lineage>
</organism>
<keyword evidence="5" id="KW-0378">Hydrolase</keyword>
<feature type="region of interest" description="Disordered" evidence="6">
    <location>
        <begin position="758"/>
        <end position="777"/>
    </location>
</feature>
<evidence type="ECO:0000256" key="2">
    <source>
        <dbReference type="ARBA" id="ARBA00022553"/>
    </source>
</evidence>
<reference evidence="8" key="1">
    <citation type="submission" date="2022-11" db="EMBL/GenBank/DDBJ databases">
        <title>Centuries of genome instability and evolution in soft-shell clam transmissible cancer (bioRxiv).</title>
        <authorList>
            <person name="Hart S.F.M."/>
            <person name="Yonemitsu M.A."/>
            <person name="Giersch R.M."/>
            <person name="Beal B.F."/>
            <person name="Arriagada G."/>
            <person name="Davis B.W."/>
            <person name="Ostrander E.A."/>
            <person name="Goff S.P."/>
            <person name="Metzger M.J."/>
        </authorList>
    </citation>
    <scope>NUCLEOTIDE SEQUENCE</scope>
    <source>
        <strain evidence="8">MELC-2E11</strain>
        <tissue evidence="8">Siphon/mantle</tissue>
    </source>
</reference>